<feature type="transmembrane region" description="Helical" evidence="1">
    <location>
        <begin position="67"/>
        <end position="91"/>
    </location>
</feature>
<keyword evidence="1" id="KW-0472">Membrane</keyword>
<dbReference type="AlphaFoldDB" id="A0A4Q9MH59"/>
<keyword evidence="1" id="KW-1133">Transmembrane helix</keyword>
<keyword evidence="1" id="KW-0812">Transmembrane</keyword>
<proteinExistence type="predicted"/>
<dbReference type="Proteomes" id="UP000292957">
    <property type="component" value="Unassembled WGS sequence"/>
</dbReference>
<feature type="transmembrane region" description="Helical" evidence="1">
    <location>
        <begin position="20"/>
        <end position="40"/>
    </location>
</feature>
<evidence type="ECO:0000313" key="2">
    <source>
        <dbReference type="EMBL" id="TBU25216.1"/>
    </source>
</evidence>
<gene>
    <name evidence="2" type="ORF">BD311DRAFT_741334</name>
</gene>
<reference evidence="2" key="1">
    <citation type="submission" date="2019-01" db="EMBL/GenBank/DDBJ databases">
        <title>Draft genome sequences of three monokaryotic isolates of the white-rot basidiomycete fungus Dichomitus squalens.</title>
        <authorList>
            <consortium name="DOE Joint Genome Institute"/>
            <person name="Lopez S.C."/>
            <person name="Andreopoulos B."/>
            <person name="Pangilinan J."/>
            <person name="Lipzen A."/>
            <person name="Riley R."/>
            <person name="Ahrendt S."/>
            <person name="Ng V."/>
            <person name="Barry K."/>
            <person name="Daum C."/>
            <person name="Grigoriev I.V."/>
            <person name="Hilden K.S."/>
            <person name="Makela M.R."/>
            <person name="de Vries R.P."/>
        </authorList>
    </citation>
    <scope>NUCLEOTIDE SEQUENCE [LARGE SCALE GENOMIC DNA]</scope>
    <source>
        <strain evidence="2">OM18370.1</strain>
    </source>
</reference>
<feature type="transmembrane region" description="Helical" evidence="1">
    <location>
        <begin position="128"/>
        <end position="149"/>
    </location>
</feature>
<organism evidence="2">
    <name type="scientific">Dichomitus squalens</name>
    <dbReference type="NCBI Taxonomy" id="114155"/>
    <lineage>
        <taxon>Eukaryota</taxon>
        <taxon>Fungi</taxon>
        <taxon>Dikarya</taxon>
        <taxon>Basidiomycota</taxon>
        <taxon>Agaricomycotina</taxon>
        <taxon>Agaricomycetes</taxon>
        <taxon>Polyporales</taxon>
        <taxon>Polyporaceae</taxon>
        <taxon>Dichomitus</taxon>
    </lineage>
</organism>
<accession>A0A4Q9MH59</accession>
<sequence>MCTNKRTQVSSLAEPISYRIWVFIAVRFDLVLEYITPWPLTIPKQLQASSQQETSHLGYLTQLLSKWILACASGFAMAADFILTTVLIIALRQSRTGVKRPDNKVKIMRFLRIQTAECAKTSVSMLSLFFLFLILPADLGIYTAVSVVVTKFRMDMDVAGTDIVFGSEFQGDERGGGNAPVSIEFHTMIGSNGVGSSGIASPKDIRDRASAIEMLGQGTNSSPDSQLDVVDIC</sequence>
<dbReference type="EMBL" id="ML143465">
    <property type="protein sequence ID" value="TBU25216.1"/>
    <property type="molecule type" value="Genomic_DNA"/>
</dbReference>
<evidence type="ECO:0000256" key="1">
    <source>
        <dbReference type="SAM" id="Phobius"/>
    </source>
</evidence>
<name>A0A4Q9MH59_9APHY</name>
<protein>
    <submittedName>
        <fullName evidence="2">Uncharacterized protein</fullName>
    </submittedName>
</protein>